<evidence type="ECO:0000313" key="5">
    <source>
        <dbReference type="EMBL" id="KAG3210770.1"/>
    </source>
</evidence>
<reference evidence="6 7" key="1">
    <citation type="submission" date="2018-01" db="EMBL/GenBank/DDBJ databases">
        <title>Draft genome of the strawberry crown rot pathogen Phytophthora cactorum.</title>
        <authorList>
            <person name="Armitage A.D."/>
            <person name="Lysoe E."/>
            <person name="Nellist C.F."/>
            <person name="Harrison R.J."/>
            <person name="Brurberg M.B."/>
        </authorList>
    </citation>
    <scope>NUCLEOTIDE SEQUENCE [LARGE SCALE GENOMIC DNA]</scope>
    <source>
        <strain evidence="6 7">10300</strain>
    </source>
</reference>
<evidence type="ECO:0000313" key="3">
    <source>
        <dbReference type="EMBL" id="KAG2903500.1"/>
    </source>
</evidence>
<dbReference type="VEuPathDB" id="FungiDB:PC110_g22336"/>
<dbReference type="Proteomes" id="UP000736787">
    <property type="component" value="Unassembled WGS sequence"/>
</dbReference>
<dbReference type="EMBL" id="RCML01000396">
    <property type="protein sequence ID" value="KAG2978276.1"/>
    <property type="molecule type" value="Genomic_DNA"/>
</dbReference>
<sequence length="117" mass="13247">MRVDDVNYSPKKTNLFLQSIATEQGLQIAYDDALRKSTVIMKGEIALQVLVQPCKLWTFTAENGFVLGKEALADRSIPMKMVNYAIRDGVSDLQCWHERLGHICSQFVKQMADQNLV</sequence>
<comment type="caution">
    <text evidence="6">The sequence shown here is derived from an EMBL/GenBank/DDBJ whole genome shotgun (WGS) entry which is preliminary data.</text>
</comment>
<dbReference type="EMBL" id="RCMK01001052">
    <property type="protein sequence ID" value="KAG2903500.1"/>
    <property type="molecule type" value="Genomic_DNA"/>
</dbReference>
<gene>
    <name evidence="6" type="ORF">PC110_g22336</name>
    <name evidence="1" type="ORF">PC113_g9726</name>
    <name evidence="2" type="ORF">PC115_g18831</name>
    <name evidence="3" type="ORF">PC117_g21244</name>
    <name evidence="4" type="ORF">PC118_g12395</name>
    <name evidence="5" type="ORF">PC129_g18235</name>
</gene>
<dbReference type="Proteomes" id="UP000735874">
    <property type="component" value="Unassembled WGS sequence"/>
</dbReference>
<dbReference type="EMBL" id="RCMI01001005">
    <property type="protein sequence ID" value="KAG2892403.1"/>
    <property type="molecule type" value="Genomic_DNA"/>
</dbReference>
<dbReference type="Proteomes" id="UP000251314">
    <property type="component" value="Unassembled WGS sequence"/>
</dbReference>
<evidence type="ECO:0000313" key="6">
    <source>
        <dbReference type="EMBL" id="RAW21221.1"/>
    </source>
</evidence>
<dbReference type="Proteomes" id="UP000760860">
    <property type="component" value="Unassembled WGS sequence"/>
</dbReference>
<dbReference type="EMBL" id="RCMG01000248">
    <property type="protein sequence ID" value="KAG2858548.1"/>
    <property type="molecule type" value="Genomic_DNA"/>
</dbReference>
<evidence type="ECO:0000313" key="2">
    <source>
        <dbReference type="EMBL" id="KAG2892403.1"/>
    </source>
</evidence>
<dbReference type="OrthoDB" id="128469at2759"/>
<evidence type="ECO:0008006" key="8">
    <source>
        <dbReference type="Google" id="ProtNLM"/>
    </source>
</evidence>
<dbReference type="EMBL" id="MJFZ01001936">
    <property type="protein sequence ID" value="RAW21221.1"/>
    <property type="molecule type" value="Genomic_DNA"/>
</dbReference>
<keyword evidence="7" id="KW-1185">Reference proteome</keyword>
<reference evidence="5" key="2">
    <citation type="submission" date="2018-05" db="EMBL/GenBank/DDBJ databases">
        <title>Effector identification in a new, highly contiguous assembly of the strawberry crown rot pathogen Phytophthora cactorum.</title>
        <authorList>
            <person name="Armitage A.D."/>
            <person name="Nellist C.F."/>
            <person name="Bates H."/>
            <person name="Vickerstaff R.J."/>
            <person name="Harrison R.J."/>
        </authorList>
    </citation>
    <scope>NUCLEOTIDE SEQUENCE</scope>
    <source>
        <strain evidence="1">15-7</strain>
        <strain evidence="2">4032</strain>
        <strain evidence="3">4040</strain>
        <strain evidence="4">P415</strain>
        <strain evidence="5">P421</strain>
    </source>
</reference>
<dbReference type="AlphaFoldDB" id="A0A329R9S0"/>
<protein>
    <recommendedName>
        <fullName evidence="8">GAG-pre-integrase domain-containing protein</fullName>
    </recommendedName>
</protein>
<organism evidence="6 7">
    <name type="scientific">Phytophthora cactorum</name>
    <dbReference type="NCBI Taxonomy" id="29920"/>
    <lineage>
        <taxon>Eukaryota</taxon>
        <taxon>Sar</taxon>
        <taxon>Stramenopiles</taxon>
        <taxon>Oomycota</taxon>
        <taxon>Peronosporomycetes</taxon>
        <taxon>Peronosporales</taxon>
        <taxon>Peronosporaceae</taxon>
        <taxon>Phytophthora</taxon>
    </lineage>
</organism>
<evidence type="ECO:0000313" key="4">
    <source>
        <dbReference type="EMBL" id="KAG2978276.1"/>
    </source>
</evidence>
<accession>A0A329R9S0</accession>
<dbReference type="Proteomes" id="UP000697107">
    <property type="component" value="Unassembled WGS sequence"/>
</dbReference>
<name>A0A329R9S0_9STRA</name>
<proteinExistence type="predicted"/>
<evidence type="ECO:0000313" key="7">
    <source>
        <dbReference type="Proteomes" id="UP000251314"/>
    </source>
</evidence>
<evidence type="ECO:0000313" key="1">
    <source>
        <dbReference type="EMBL" id="KAG2858548.1"/>
    </source>
</evidence>
<dbReference type="EMBL" id="RCMV01001042">
    <property type="protein sequence ID" value="KAG3210770.1"/>
    <property type="molecule type" value="Genomic_DNA"/>
</dbReference>
<dbReference type="Proteomes" id="UP000774804">
    <property type="component" value="Unassembled WGS sequence"/>
</dbReference>